<evidence type="ECO:0000313" key="3">
    <source>
        <dbReference type="Proteomes" id="UP000054516"/>
    </source>
</evidence>
<dbReference type="InterPro" id="IPR041679">
    <property type="entry name" value="DNA2/NAM7-like_C"/>
</dbReference>
<gene>
    <name evidence="2" type="ORF">SAMD00023353_0102170</name>
</gene>
<dbReference type="STRING" id="77044.A0A1S8A4L8"/>
<reference evidence="2" key="1">
    <citation type="submission" date="2016-03" db="EMBL/GenBank/DDBJ databases">
        <title>Draft genome sequence of Rosellinia necatrix.</title>
        <authorList>
            <person name="Kanematsu S."/>
        </authorList>
    </citation>
    <scope>NUCLEOTIDE SEQUENCE [LARGE SCALE GENOMIC DNA]</scope>
    <source>
        <strain evidence="2">W97</strain>
    </source>
</reference>
<dbReference type="Pfam" id="PF13087">
    <property type="entry name" value="AAA_12"/>
    <property type="match status" value="1"/>
</dbReference>
<dbReference type="GO" id="GO:0031380">
    <property type="term" value="C:nuclear RNA-directed RNA polymerase complex"/>
    <property type="evidence" value="ECO:0007669"/>
    <property type="project" value="TreeGrafter"/>
</dbReference>
<accession>A0A1S8A4L8</accession>
<organism evidence="2">
    <name type="scientific">Rosellinia necatrix</name>
    <name type="common">White root-rot fungus</name>
    <dbReference type="NCBI Taxonomy" id="77044"/>
    <lineage>
        <taxon>Eukaryota</taxon>
        <taxon>Fungi</taxon>
        <taxon>Dikarya</taxon>
        <taxon>Ascomycota</taxon>
        <taxon>Pezizomycotina</taxon>
        <taxon>Sordariomycetes</taxon>
        <taxon>Xylariomycetidae</taxon>
        <taxon>Xylariales</taxon>
        <taxon>Xylariaceae</taxon>
        <taxon>Rosellinia</taxon>
    </lineage>
</organism>
<dbReference type="GO" id="GO:0031048">
    <property type="term" value="P:regulatory ncRNA-mediated heterochromatin formation"/>
    <property type="evidence" value="ECO:0007669"/>
    <property type="project" value="TreeGrafter"/>
</dbReference>
<proteinExistence type="predicted"/>
<dbReference type="Proteomes" id="UP000054516">
    <property type="component" value="Unassembled WGS sequence"/>
</dbReference>
<keyword evidence="3" id="KW-1185">Reference proteome</keyword>
<dbReference type="PANTHER" id="PTHR10887:SF341">
    <property type="entry name" value="NFX1-TYPE ZINC FINGER-CONTAINING PROTEIN 1"/>
    <property type="match status" value="1"/>
</dbReference>
<dbReference type="CDD" id="cd18808">
    <property type="entry name" value="SF1_C_Upf1"/>
    <property type="match status" value="1"/>
</dbReference>
<dbReference type="Gene3D" id="3.40.50.300">
    <property type="entry name" value="P-loop containing nucleotide triphosphate hydrolases"/>
    <property type="match status" value="1"/>
</dbReference>
<dbReference type="InterPro" id="IPR045055">
    <property type="entry name" value="DNA2/NAM7-like"/>
</dbReference>
<dbReference type="SUPFAM" id="SSF52540">
    <property type="entry name" value="P-loop containing nucleoside triphosphate hydrolases"/>
    <property type="match status" value="1"/>
</dbReference>
<dbReference type="EMBL" id="DF977446">
    <property type="protein sequence ID" value="GAW25044.1"/>
    <property type="molecule type" value="Genomic_DNA"/>
</dbReference>
<evidence type="ECO:0000313" key="2">
    <source>
        <dbReference type="EMBL" id="GAW25044.1"/>
    </source>
</evidence>
<name>A0A1S8A4L8_ROSNE</name>
<dbReference type="InterPro" id="IPR047187">
    <property type="entry name" value="SF1_C_Upf1"/>
</dbReference>
<dbReference type="PANTHER" id="PTHR10887">
    <property type="entry name" value="DNA2/NAM7 HELICASE FAMILY"/>
    <property type="match status" value="1"/>
</dbReference>
<dbReference type="AlphaFoldDB" id="A0A1S8A4L8"/>
<feature type="domain" description="DNA2/NAM7 helicase-like C-terminal" evidence="1">
    <location>
        <begin position="31"/>
        <end position="91"/>
    </location>
</feature>
<dbReference type="InterPro" id="IPR027417">
    <property type="entry name" value="P-loop_NTPase"/>
</dbReference>
<sequence length="140" mass="15558">MLSQEHDPVLSDFDSHDLVEAGILPAASADVNKKPIRLSTIDNYQGEERDIVIASLTRSNDDGEIGFMAAPERLNVLVSRAKNALVMIGNAETFMHAIKGRDEWVALFNNLKSKGRIHDGFPVKCEKHPDRVMTLRSSDE</sequence>
<dbReference type="OrthoDB" id="2423195at2759"/>
<evidence type="ECO:0000259" key="1">
    <source>
        <dbReference type="Pfam" id="PF13087"/>
    </source>
</evidence>
<protein>
    <submittedName>
        <fullName evidence="2">Putative NFX1-type zinc finger-containing protein 1</fullName>
    </submittedName>
</protein>